<dbReference type="PANTHER" id="PTHR23517:SF2">
    <property type="entry name" value="MULTIDRUG RESISTANCE PROTEIN MDTH"/>
    <property type="match status" value="1"/>
</dbReference>
<keyword evidence="3" id="KW-1003">Cell membrane</keyword>
<comment type="caution">
    <text evidence="8">The sequence shown here is derived from an EMBL/GenBank/DDBJ whole genome shotgun (WGS) entry which is preliminary data.</text>
</comment>
<feature type="transmembrane region" description="Helical" evidence="7">
    <location>
        <begin position="116"/>
        <end position="136"/>
    </location>
</feature>
<keyword evidence="5 7" id="KW-1133">Transmembrane helix</keyword>
<keyword evidence="4 7" id="KW-0812">Transmembrane</keyword>
<evidence type="ECO:0000256" key="4">
    <source>
        <dbReference type="ARBA" id="ARBA00022692"/>
    </source>
</evidence>
<dbReference type="Proteomes" id="UP000189670">
    <property type="component" value="Unassembled WGS sequence"/>
</dbReference>
<reference evidence="9" key="1">
    <citation type="submission" date="2012-11" db="EMBL/GenBank/DDBJ databases">
        <authorList>
            <person name="Lucero-Rivera Y.E."/>
            <person name="Tovar-Ramirez D."/>
        </authorList>
    </citation>
    <scope>NUCLEOTIDE SEQUENCE [LARGE SCALE GENOMIC DNA]</scope>
    <source>
        <strain evidence="9">Araruama</strain>
    </source>
</reference>
<dbReference type="EMBL" id="ATBP01000288">
    <property type="protein sequence ID" value="ETR71302.1"/>
    <property type="molecule type" value="Genomic_DNA"/>
</dbReference>
<evidence type="ECO:0000313" key="8">
    <source>
        <dbReference type="EMBL" id="ETR71302.1"/>
    </source>
</evidence>
<dbReference type="PANTHER" id="PTHR23517">
    <property type="entry name" value="RESISTANCE PROTEIN MDTM, PUTATIVE-RELATED-RELATED"/>
    <property type="match status" value="1"/>
</dbReference>
<dbReference type="GO" id="GO:0022857">
    <property type="term" value="F:transmembrane transporter activity"/>
    <property type="evidence" value="ECO:0007669"/>
    <property type="project" value="InterPro"/>
</dbReference>
<dbReference type="Pfam" id="PF07690">
    <property type="entry name" value="MFS_1"/>
    <property type="match status" value="1"/>
</dbReference>
<feature type="transmembrane region" description="Helical" evidence="7">
    <location>
        <begin position="264"/>
        <end position="297"/>
    </location>
</feature>
<evidence type="ECO:0000256" key="3">
    <source>
        <dbReference type="ARBA" id="ARBA00022475"/>
    </source>
</evidence>
<feature type="transmembrane region" description="Helical" evidence="7">
    <location>
        <begin position="57"/>
        <end position="76"/>
    </location>
</feature>
<proteinExistence type="predicted"/>
<dbReference type="InterPro" id="IPR050171">
    <property type="entry name" value="MFS_Transporters"/>
</dbReference>
<feature type="transmembrane region" description="Helical" evidence="7">
    <location>
        <begin position="230"/>
        <end position="252"/>
    </location>
</feature>
<feature type="transmembrane region" description="Helical" evidence="7">
    <location>
        <begin position="142"/>
        <end position="163"/>
    </location>
</feature>
<evidence type="ECO:0000256" key="1">
    <source>
        <dbReference type="ARBA" id="ARBA00004651"/>
    </source>
</evidence>
<dbReference type="InterPro" id="IPR036259">
    <property type="entry name" value="MFS_trans_sf"/>
</dbReference>
<accession>A0A1V1P8T2</accession>
<evidence type="ECO:0000256" key="2">
    <source>
        <dbReference type="ARBA" id="ARBA00022448"/>
    </source>
</evidence>
<feature type="transmembrane region" description="Helical" evidence="7">
    <location>
        <begin position="183"/>
        <end position="210"/>
    </location>
</feature>
<sequence length="336" mass="37711">MSHFNMLFFPALVIPMAQYYGTDVADIVGRSFWMYCCFGITALPWGMVADRWGAKRLMLVFYVGAGIFCICAGLWIDNIGLMAFFLAGLGIFSGIYHPTGLGWISHSVSRISVGMAINGIFGNLGLAIAPLFAGFLNWLYGIQAVFFVVGAINLLGVFLLFYLSVSDEIAEKSKKFASKKTIIAFVILLFAMMAGGIAYRGATVILPAYFELKNQGMFNLLYQFVDQLSPNIVASVTVSIVFFVGMLGQFVGGRTAERFDLRNCYFIFHSVCIPMAIGMAYFTNLPLILITMVYFSFYWECNPLKIHWWQNYPRLNYSILLMAPNLYSHLVWGPWL</sequence>
<dbReference type="Gene3D" id="1.20.1250.20">
    <property type="entry name" value="MFS general substrate transporter like domains"/>
    <property type="match status" value="1"/>
</dbReference>
<evidence type="ECO:0000256" key="7">
    <source>
        <dbReference type="SAM" id="Phobius"/>
    </source>
</evidence>
<evidence type="ECO:0000256" key="5">
    <source>
        <dbReference type="ARBA" id="ARBA00022989"/>
    </source>
</evidence>
<dbReference type="AlphaFoldDB" id="A0A1V1P8T2"/>
<dbReference type="InterPro" id="IPR011701">
    <property type="entry name" value="MFS"/>
</dbReference>
<feature type="transmembrane region" description="Helical" evidence="7">
    <location>
        <begin position="27"/>
        <end position="45"/>
    </location>
</feature>
<dbReference type="SUPFAM" id="SSF103473">
    <property type="entry name" value="MFS general substrate transporter"/>
    <property type="match status" value="1"/>
</dbReference>
<protein>
    <submittedName>
        <fullName evidence="8">Major facilitator superfamily (MFS) transporter</fullName>
    </submittedName>
</protein>
<keyword evidence="2" id="KW-0813">Transport</keyword>
<comment type="subcellular location">
    <subcellularLocation>
        <location evidence="1">Cell membrane</location>
        <topology evidence="1">Multi-pass membrane protein</topology>
    </subcellularLocation>
</comment>
<keyword evidence="6 7" id="KW-0472">Membrane</keyword>
<feature type="transmembrane region" description="Helical" evidence="7">
    <location>
        <begin position="82"/>
        <end position="104"/>
    </location>
</feature>
<gene>
    <name evidence="8" type="ORF">OMM_08206</name>
</gene>
<evidence type="ECO:0000256" key="6">
    <source>
        <dbReference type="ARBA" id="ARBA00023136"/>
    </source>
</evidence>
<name>A0A1V1P8T2_9BACT</name>
<evidence type="ECO:0000313" key="9">
    <source>
        <dbReference type="Proteomes" id="UP000189670"/>
    </source>
</evidence>
<dbReference type="GO" id="GO:0005886">
    <property type="term" value="C:plasma membrane"/>
    <property type="evidence" value="ECO:0007669"/>
    <property type="project" value="UniProtKB-SubCell"/>
</dbReference>
<organism evidence="8 9">
    <name type="scientific">Candidatus Magnetoglobus multicellularis str. Araruama</name>
    <dbReference type="NCBI Taxonomy" id="890399"/>
    <lineage>
        <taxon>Bacteria</taxon>
        <taxon>Pseudomonadati</taxon>
        <taxon>Thermodesulfobacteriota</taxon>
        <taxon>Desulfobacteria</taxon>
        <taxon>Desulfobacterales</taxon>
        <taxon>Desulfobacteraceae</taxon>
        <taxon>Candidatus Magnetoglobus</taxon>
    </lineage>
</organism>